<evidence type="ECO:0000313" key="2">
    <source>
        <dbReference type="Proteomes" id="UP000077363"/>
    </source>
</evidence>
<gene>
    <name evidence="1" type="ORF">SU48_09860</name>
</gene>
<reference evidence="1 2" key="1">
    <citation type="submission" date="2015-01" db="EMBL/GenBank/DDBJ databases">
        <title>Deinococcus puniceus/DY1/ whole genome sequencing.</title>
        <authorList>
            <person name="Kim M.K."/>
            <person name="Srinivasan S."/>
            <person name="Lee J.-J."/>
        </authorList>
    </citation>
    <scope>NUCLEOTIDE SEQUENCE [LARGE SCALE GENOMIC DNA]</scope>
    <source>
        <strain evidence="1 2">DY1</strain>
    </source>
</reference>
<accession>A0A172TAP3</accession>
<dbReference type="AlphaFoldDB" id="A0A172TAP3"/>
<dbReference type="Proteomes" id="UP000077363">
    <property type="component" value="Chromosome"/>
</dbReference>
<evidence type="ECO:0000313" key="1">
    <source>
        <dbReference type="EMBL" id="ANE44032.1"/>
    </source>
</evidence>
<dbReference type="PATRIC" id="fig|1182568.3.peg.2055"/>
<dbReference type="EMBL" id="CP011387">
    <property type="protein sequence ID" value="ANE44032.1"/>
    <property type="molecule type" value="Genomic_DNA"/>
</dbReference>
<organism evidence="1 2">
    <name type="scientific">Deinococcus puniceus</name>
    <dbReference type="NCBI Taxonomy" id="1182568"/>
    <lineage>
        <taxon>Bacteria</taxon>
        <taxon>Thermotogati</taxon>
        <taxon>Deinococcota</taxon>
        <taxon>Deinococci</taxon>
        <taxon>Deinococcales</taxon>
        <taxon>Deinococcaceae</taxon>
        <taxon>Deinococcus</taxon>
    </lineage>
</organism>
<dbReference type="RefSeq" id="WP_064015109.1">
    <property type="nucleotide sequence ID" value="NZ_CP011387.1"/>
</dbReference>
<sequence>MTDSLTSTLALLTGGAEQIDVQTAVPRLLAAQSALAAEDPAPAKLLAAQLGKLAELLQAGMATEANASLPPLAAQTEQYAHTLPEAQRPPLMAVAEKLHLADGGLDA</sequence>
<proteinExistence type="predicted"/>
<name>A0A172TAP3_9DEIO</name>
<keyword evidence="2" id="KW-1185">Reference proteome</keyword>
<dbReference type="KEGG" id="dpu:SU48_09860"/>
<dbReference type="OrthoDB" id="72288at2"/>
<protein>
    <submittedName>
        <fullName evidence="1">Uncharacterized protein</fullName>
    </submittedName>
</protein>